<proteinExistence type="predicted"/>
<dbReference type="CDD" id="cd00093">
    <property type="entry name" value="HTH_XRE"/>
    <property type="match status" value="1"/>
</dbReference>
<evidence type="ECO:0000313" key="4">
    <source>
        <dbReference type="Proteomes" id="UP000001340"/>
    </source>
</evidence>
<dbReference type="Gene3D" id="1.10.260.40">
    <property type="entry name" value="lambda repressor-like DNA-binding domains"/>
    <property type="match status" value="1"/>
</dbReference>
<dbReference type="PANTHER" id="PTHR36924:SF1">
    <property type="entry name" value="ANTITOXIN HIGA-1"/>
    <property type="match status" value="1"/>
</dbReference>
<comment type="caution">
    <text evidence="3">The sequence shown here is derived from an EMBL/GenBank/DDBJ whole genome shotgun (WGS) entry which is preliminary data.</text>
</comment>
<dbReference type="SMART" id="SM00530">
    <property type="entry name" value="HTH_XRE"/>
    <property type="match status" value="1"/>
</dbReference>
<dbReference type="EMBL" id="AHNR02000004">
    <property type="protein sequence ID" value="EKR57214.1"/>
    <property type="molecule type" value="Genomic_DNA"/>
</dbReference>
<dbReference type="AlphaFoldDB" id="A0A0E2DBC2"/>
<dbReference type="PANTHER" id="PTHR36924">
    <property type="entry name" value="ANTITOXIN HIGA-1"/>
    <property type="match status" value="1"/>
</dbReference>
<protein>
    <submittedName>
        <fullName evidence="3">Addiction module antidote protein HigA</fullName>
    </submittedName>
</protein>
<sequence>MSKKYNPHPGLILKNYLDEIEVSQYRLAIETGIPRSNLSNLVLGKRSITPEIALRLGKFFGQTAKFWLNLQNTYDLFEAQNDHGKEIEKIRKYNEAV</sequence>
<dbReference type="SUPFAM" id="SSF47413">
    <property type="entry name" value="lambda repressor-like DNA-binding domains"/>
    <property type="match status" value="1"/>
</dbReference>
<dbReference type="Proteomes" id="UP000001340">
    <property type="component" value="Unassembled WGS sequence"/>
</dbReference>
<dbReference type="PROSITE" id="PS50943">
    <property type="entry name" value="HTH_CROC1"/>
    <property type="match status" value="1"/>
</dbReference>
<gene>
    <name evidence="3" type="primary">higA</name>
    <name evidence="3" type="ORF">LEP1GSC105_0163</name>
</gene>
<dbReference type="InterPro" id="IPR010982">
    <property type="entry name" value="Lambda_DNA-bd_dom_sf"/>
</dbReference>
<feature type="domain" description="HTH cro/C1-type" evidence="2">
    <location>
        <begin position="13"/>
        <end position="67"/>
    </location>
</feature>
<keyword evidence="1" id="KW-0238">DNA-binding</keyword>
<evidence type="ECO:0000259" key="2">
    <source>
        <dbReference type="PROSITE" id="PS50943"/>
    </source>
</evidence>
<accession>A0A0E2DBC2</accession>
<reference evidence="3 4" key="1">
    <citation type="submission" date="2012-10" db="EMBL/GenBank/DDBJ databases">
        <authorList>
            <person name="Harkins D.M."/>
            <person name="Durkin A.S."/>
            <person name="Brinkac L.M."/>
            <person name="Haft D.H."/>
            <person name="Selengut J.D."/>
            <person name="Sanka R."/>
            <person name="DePew J."/>
            <person name="Purushe J."/>
            <person name="Chanthongthip A."/>
            <person name="Lattana O."/>
            <person name="Phetsouvanh R."/>
            <person name="Newton P.N."/>
            <person name="Vinetz J.M."/>
            <person name="Sutton G.G."/>
            <person name="Nierman W.C."/>
            <person name="Fouts D.E."/>
        </authorList>
    </citation>
    <scope>NUCLEOTIDE SEQUENCE [LARGE SCALE GENOMIC DNA]</scope>
    <source>
        <strain evidence="3 4">UI 12758</strain>
    </source>
</reference>
<evidence type="ECO:0000313" key="3">
    <source>
        <dbReference type="EMBL" id="EKR57214.1"/>
    </source>
</evidence>
<dbReference type="NCBIfam" id="TIGR02607">
    <property type="entry name" value="antidote_HigA"/>
    <property type="match status" value="1"/>
</dbReference>
<organism evidence="3 4">
    <name type="scientific">Leptospira interrogans str. UI 12758</name>
    <dbReference type="NCBI Taxonomy" id="1049938"/>
    <lineage>
        <taxon>Bacteria</taxon>
        <taxon>Pseudomonadati</taxon>
        <taxon>Spirochaetota</taxon>
        <taxon>Spirochaetia</taxon>
        <taxon>Leptospirales</taxon>
        <taxon>Leptospiraceae</taxon>
        <taxon>Leptospira</taxon>
    </lineage>
</organism>
<name>A0A0E2DBC2_LEPIR</name>
<dbReference type="InterPro" id="IPR001387">
    <property type="entry name" value="Cro/C1-type_HTH"/>
</dbReference>
<dbReference type="GO" id="GO:0003677">
    <property type="term" value="F:DNA binding"/>
    <property type="evidence" value="ECO:0007669"/>
    <property type="project" value="UniProtKB-KW"/>
</dbReference>
<dbReference type="RefSeq" id="WP_002122346.1">
    <property type="nucleotide sequence ID" value="NZ_AHNR02000004.1"/>
</dbReference>
<dbReference type="Pfam" id="PF01381">
    <property type="entry name" value="HTH_3"/>
    <property type="match status" value="1"/>
</dbReference>
<dbReference type="InterPro" id="IPR013430">
    <property type="entry name" value="Toxin_antidote_HigA"/>
</dbReference>
<evidence type="ECO:0000256" key="1">
    <source>
        <dbReference type="ARBA" id="ARBA00023125"/>
    </source>
</evidence>